<feature type="domain" description="Ribosomal RNA large subunit methyltransferase K/L-like methyltransferase" evidence="11">
    <location>
        <begin position="181"/>
        <end position="297"/>
    </location>
</feature>
<evidence type="ECO:0000313" key="14">
    <source>
        <dbReference type="Proteomes" id="UP000016922"/>
    </source>
</evidence>
<sequence>MDYMIRFTHVHETFRLPEIRALAVLHGIDLEVLSYSPSSPFCFVKLQSEEAAAKLIRRSILAKAVYEVWGSASSHQDLHLNLRNVSQHLWPLYKKSSFKFSVDSFQGARSNAAQRELIESLSFLEFEGPIKMKGAEQEFWLFEEWEFQAHRRGICEPNSVHMGRFVGASDRDSIGTYDLKKRKYICTTSMDAELALITANITLAAPGRLMYDPFVGSGSFPVACAHFGALVFGSDIDGRSIRGKGGQKPNLLTNFAQYGITDMFGDSFIADLTNTPLRCTRVFDGILCDPPYGIREGLKVLGSRDPTKSKEPVVRDGIAHHTMDAYIPPKKPYSFLAMLDDILEFASISLVDNGRISFWMPTSNDENQEIKPPQHQALEVISICTQEFNKWSRKLITYRRIPDSEVVALVQEARVEPQGVSADELNPFRKGYFKGFKAAFR</sequence>
<keyword evidence="14" id="KW-1185">Reference proteome</keyword>
<dbReference type="GeneID" id="19470870"/>
<evidence type="ECO:0000256" key="9">
    <source>
        <dbReference type="ARBA" id="ARBA00066937"/>
    </source>
</evidence>
<evidence type="ECO:0000256" key="1">
    <source>
        <dbReference type="ARBA" id="ARBA00004496"/>
    </source>
</evidence>
<dbReference type="GO" id="GO:0000049">
    <property type="term" value="F:tRNA binding"/>
    <property type="evidence" value="ECO:0007669"/>
    <property type="project" value="UniProtKB-UniRule"/>
</dbReference>
<keyword evidence="5 10" id="KW-0808">Transferase</keyword>
<dbReference type="HOGENOM" id="CLU_029646_3_0_1"/>
<evidence type="ECO:0000259" key="11">
    <source>
        <dbReference type="Pfam" id="PF01170"/>
    </source>
</evidence>
<dbReference type="GO" id="GO:0030488">
    <property type="term" value="P:tRNA methylation"/>
    <property type="evidence" value="ECO:0007669"/>
    <property type="project" value="EnsemblFungi"/>
</dbReference>
<evidence type="ECO:0000256" key="10">
    <source>
        <dbReference type="PROSITE-ProRule" id="PRU00959"/>
    </source>
</evidence>
<dbReference type="PANTHER" id="PTHR13370:SF3">
    <property type="entry name" value="TRNA (GUANINE(10)-N2)-METHYLTRANSFERASE HOMOLOG"/>
    <property type="match status" value="1"/>
</dbReference>
<dbReference type="PROSITE" id="PS00092">
    <property type="entry name" value="N6_MTASE"/>
    <property type="match status" value="1"/>
</dbReference>
<reference evidence="13 14" key="1">
    <citation type="journal article" date="2013" name="BMC Genomics">
        <title>Genomics-driven discovery of the pneumocandin biosynthetic gene cluster in the fungus Glarea lozoyensis.</title>
        <authorList>
            <person name="Chen L."/>
            <person name="Yue Q."/>
            <person name="Zhang X."/>
            <person name="Xiang M."/>
            <person name="Wang C."/>
            <person name="Li S."/>
            <person name="Che Y."/>
            <person name="Ortiz-Lopez F.J."/>
            <person name="Bills G.F."/>
            <person name="Liu X."/>
            <person name="An Z."/>
        </authorList>
    </citation>
    <scope>NUCLEOTIDE SEQUENCE [LARGE SCALE GENOMIC DNA]</scope>
    <source>
        <strain evidence="14">ATCC 20868 / MF5171</strain>
    </source>
</reference>
<dbReference type="InterPro" id="IPR000241">
    <property type="entry name" value="RlmKL-like_Mtase"/>
</dbReference>
<evidence type="ECO:0000256" key="3">
    <source>
        <dbReference type="ARBA" id="ARBA00022555"/>
    </source>
</evidence>
<dbReference type="InterPro" id="IPR059073">
    <property type="entry name" value="TRMT11_N"/>
</dbReference>
<evidence type="ECO:0000256" key="7">
    <source>
        <dbReference type="ARBA" id="ARBA00022694"/>
    </source>
</evidence>
<keyword evidence="3 10" id="KW-0820">tRNA-binding</keyword>
<comment type="subcellular location">
    <subcellularLocation>
        <location evidence="1">Cytoplasm</location>
    </subcellularLocation>
</comment>
<evidence type="ECO:0000256" key="5">
    <source>
        <dbReference type="ARBA" id="ARBA00022679"/>
    </source>
</evidence>
<dbReference type="KEGG" id="glz:GLAREA_11829"/>
<evidence type="ECO:0000256" key="4">
    <source>
        <dbReference type="ARBA" id="ARBA00022603"/>
    </source>
</evidence>
<dbReference type="OrthoDB" id="296065at2759"/>
<dbReference type="GO" id="GO:0043528">
    <property type="term" value="C:tRNA (m2G10) methyltransferase complex"/>
    <property type="evidence" value="ECO:0007669"/>
    <property type="project" value="EnsemblFungi"/>
</dbReference>
<dbReference type="PIRSF" id="PIRSF017259">
    <property type="entry name" value="tRNA_mtfrase_TRM11"/>
    <property type="match status" value="1"/>
</dbReference>
<dbReference type="RefSeq" id="XP_008088163.1">
    <property type="nucleotide sequence ID" value="XM_008089972.1"/>
</dbReference>
<keyword evidence="8 10" id="KW-0694">RNA-binding</keyword>
<dbReference type="PROSITE" id="PS51627">
    <property type="entry name" value="SAM_MT_TRM11"/>
    <property type="match status" value="1"/>
</dbReference>
<dbReference type="AlphaFoldDB" id="S3DF21"/>
<dbReference type="eggNOG" id="KOG2671">
    <property type="taxonomic scope" value="Eukaryota"/>
</dbReference>
<evidence type="ECO:0000256" key="6">
    <source>
        <dbReference type="ARBA" id="ARBA00022691"/>
    </source>
</evidence>
<dbReference type="InterPro" id="IPR002052">
    <property type="entry name" value="DNA_methylase_N6_adenine_CS"/>
</dbReference>
<dbReference type="Pfam" id="PF01170">
    <property type="entry name" value="UPF0020"/>
    <property type="match status" value="1"/>
</dbReference>
<dbReference type="SUPFAM" id="SSF53335">
    <property type="entry name" value="S-adenosyl-L-methionine-dependent methyltransferases"/>
    <property type="match status" value="1"/>
</dbReference>
<dbReference type="PANTHER" id="PTHR13370">
    <property type="entry name" value="RNA METHYLASE-RELATED"/>
    <property type="match status" value="1"/>
</dbReference>
<dbReference type="InterPro" id="IPR016691">
    <property type="entry name" value="TRMT11"/>
</dbReference>
<dbReference type="GO" id="GO:0160102">
    <property type="term" value="F:tRNA (guanine(10)-N2)-methyltransferase activity"/>
    <property type="evidence" value="ECO:0007669"/>
    <property type="project" value="UniProtKB-EC"/>
</dbReference>
<dbReference type="EC" id="2.1.1.214" evidence="9"/>
<evidence type="ECO:0000256" key="2">
    <source>
        <dbReference type="ARBA" id="ARBA00022490"/>
    </source>
</evidence>
<dbReference type="Proteomes" id="UP000016922">
    <property type="component" value="Unassembled WGS sequence"/>
</dbReference>
<dbReference type="InterPro" id="IPR029063">
    <property type="entry name" value="SAM-dependent_MTases_sf"/>
</dbReference>
<gene>
    <name evidence="13" type="ORF">GLAREA_11829</name>
</gene>
<keyword evidence="6 10" id="KW-0949">S-adenosyl-L-methionine</keyword>
<dbReference type="EMBL" id="KE145372">
    <property type="protein sequence ID" value="EPE25248.1"/>
    <property type="molecule type" value="Genomic_DNA"/>
</dbReference>
<proteinExistence type="inferred from homology"/>
<accession>S3DF21</accession>
<dbReference type="OMA" id="AFNKWSR"/>
<organism evidence="13 14">
    <name type="scientific">Glarea lozoyensis (strain ATCC 20868 / MF5171)</name>
    <dbReference type="NCBI Taxonomy" id="1116229"/>
    <lineage>
        <taxon>Eukaryota</taxon>
        <taxon>Fungi</taxon>
        <taxon>Dikarya</taxon>
        <taxon>Ascomycota</taxon>
        <taxon>Pezizomycotina</taxon>
        <taxon>Leotiomycetes</taxon>
        <taxon>Helotiales</taxon>
        <taxon>Helotiaceae</taxon>
        <taxon>Glarea</taxon>
    </lineage>
</organism>
<protein>
    <recommendedName>
        <fullName evidence="9">tRNA (guanine(10)-N(2))-methyltransferase</fullName>
        <ecNumber evidence="9">2.1.1.214</ecNumber>
    </recommendedName>
</protein>
<evidence type="ECO:0000259" key="12">
    <source>
        <dbReference type="Pfam" id="PF25904"/>
    </source>
</evidence>
<keyword evidence="2" id="KW-0963">Cytoplasm</keyword>
<dbReference type="Gene3D" id="3.40.50.150">
    <property type="entry name" value="Vaccinia Virus protein VP39"/>
    <property type="match status" value="1"/>
</dbReference>
<evidence type="ECO:0000256" key="8">
    <source>
        <dbReference type="ARBA" id="ARBA00022884"/>
    </source>
</evidence>
<comment type="similarity">
    <text evidence="10">Belongs to the class I-like SAM-binding methyltransferase superfamily. TRM11 methyltransferase family.</text>
</comment>
<dbReference type="STRING" id="1116229.S3DF21"/>
<dbReference type="GO" id="GO:0005737">
    <property type="term" value="C:cytoplasm"/>
    <property type="evidence" value="ECO:0007669"/>
    <property type="project" value="UniProtKB-SubCell"/>
</dbReference>
<dbReference type="Pfam" id="PF25904">
    <property type="entry name" value="Tmrp11_N"/>
    <property type="match status" value="1"/>
</dbReference>
<keyword evidence="4 10" id="KW-0489">Methyltransferase</keyword>
<keyword evidence="7 10" id="KW-0819">tRNA processing</keyword>
<evidence type="ECO:0000313" key="13">
    <source>
        <dbReference type="EMBL" id="EPE25248.1"/>
    </source>
</evidence>
<name>S3DF21_GLAL2</name>
<feature type="domain" description="tRNA (guanine(10)-N(2))-methyltransferase TRMT11 N-terminal" evidence="12">
    <location>
        <begin position="1"/>
        <end position="171"/>
    </location>
</feature>